<dbReference type="GO" id="GO:0004806">
    <property type="term" value="F:triacylglycerol lipase activity"/>
    <property type="evidence" value="ECO:0007669"/>
    <property type="project" value="InterPro"/>
</dbReference>
<reference evidence="1" key="1">
    <citation type="submission" date="2022-08" db="EMBL/GenBank/DDBJ databases">
        <title>Genome analysis of Corynebacteriales strain.</title>
        <authorList>
            <person name="Lee S.D."/>
        </authorList>
    </citation>
    <scope>NUCLEOTIDE SEQUENCE</scope>
    <source>
        <strain evidence="1">D3-21</strain>
    </source>
</reference>
<evidence type="ECO:0000313" key="2">
    <source>
        <dbReference type="Proteomes" id="UP001152755"/>
    </source>
</evidence>
<organism evidence="1 2">
    <name type="scientific">Speluncibacter jeojiensis</name>
    <dbReference type="NCBI Taxonomy" id="2710754"/>
    <lineage>
        <taxon>Bacteria</taxon>
        <taxon>Bacillati</taxon>
        <taxon>Actinomycetota</taxon>
        <taxon>Actinomycetes</taxon>
        <taxon>Mycobacteriales</taxon>
        <taxon>Speluncibacteraceae</taxon>
        <taxon>Speluncibacter</taxon>
    </lineage>
</organism>
<dbReference type="Proteomes" id="UP001152755">
    <property type="component" value="Unassembled WGS sequence"/>
</dbReference>
<gene>
    <name evidence="1" type="ORF">NVS88_06510</name>
</gene>
<evidence type="ECO:0000313" key="1">
    <source>
        <dbReference type="EMBL" id="MDG3014205.1"/>
    </source>
</evidence>
<protein>
    <submittedName>
        <fullName evidence="1">Lipase family protein</fullName>
    </submittedName>
</protein>
<dbReference type="SUPFAM" id="SSF53474">
    <property type="entry name" value="alpha/beta-Hydrolases"/>
    <property type="match status" value="1"/>
</dbReference>
<dbReference type="EMBL" id="JANRHA010000003">
    <property type="protein sequence ID" value="MDG3014205.1"/>
    <property type="molecule type" value="Genomic_DNA"/>
</dbReference>
<keyword evidence="2" id="KW-1185">Reference proteome</keyword>
<comment type="caution">
    <text evidence="1">The sequence shown here is derived from an EMBL/GenBank/DDBJ whole genome shotgun (WGS) entry which is preliminary data.</text>
</comment>
<dbReference type="PANTHER" id="PTHR34853:SF1">
    <property type="entry name" value="LIPASE 5"/>
    <property type="match status" value="1"/>
</dbReference>
<accession>A0A9X4LXJ9</accession>
<dbReference type="AlphaFoldDB" id="A0A9X4LXJ9"/>
<name>A0A9X4LXJ9_9ACTN</name>
<dbReference type="PANTHER" id="PTHR34853">
    <property type="match status" value="1"/>
</dbReference>
<proteinExistence type="predicted"/>
<dbReference type="Pfam" id="PF03583">
    <property type="entry name" value="LIP"/>
    <property type="match status" value="1"/>
</dbReference>
<dbReference type="Gene3D" id="3.40.50.1820">
    <property type="entry name" value="alpha/beta hydrolase"/>
    <property type="match status" value="1"/>
</dbReference>
<dbReference type="InterPro" id="IPR029058">
    <property type="entry name" value="AB_hydrolase_fold"/>
</dbReference>
<dbReference type="Gene3D" id="1.10.260.130">
    <property type="match status" value="1"/>
</dbReference>
<sequence>MPTTVVPAVSPLASRRVPRPAAVLLTLIALLGGLAVGAPTTGAAEFGSSVPEPASDPFYLSPPGFETTAPGTVLRTRPVTIAALGIPTPIRAEQVLLRTTDTHGTPVTTAATVMVPQTRWPDGDRPLVGYQIAIDGLAAKCNPSYSLRRGTEAELALIVPLLQRGYAVVVTDYEGPRYAYGAGVMAGQATLDGIRAAERLPGTGLAAAATPVALWGYSGGGQATGWAAQLQPTYAPELNLRAVALGGAPSDMRAVGQRMDGTFMSGIFLMGVIGVSREYPELADLRYLLNAQGRQAEQVLGDTCIVPGAAYYPFRHLSDFTTMPDPLSNPLVQPIFEATRMGLTAPTAPVFLYHGELDEGMPFTMAQELDRDWCSRGATVAFHPVALGEHLSTAVSEAPAVLQFLTDRIEGRPAPDNCGGPN</sequence>
<dbReference type="InterPro" id="IPR005152">
    <property type="entry name" value="Lipase_secreted"/>
</dbReference>
<dbReference type="PIRSF" id="PIRSF029171">
    <property type="entry name" value="Esterase_LipA"/>
    <property type="match status" value="1"/>
</dbReference>
<dbReference type="RefSeq" id="WP_277832102.1">
    <property type="nucleotide sequence ID" value="NZ_JAAIVF010000002.1"/>
</dbReference>
<dbReference type="GO" id="GO:0016042">
    <property type="term" value="P:lipid catabolic process"/>
    <property type="evidence" value="ECO:0007669"/>
    <property type="project" value="InterPro"/>
</dbReference>